<evidence type="ECO:0000313" key="7">
    <source>
        <dbReference type="EMBL" id="RDE07249.1"/>
    </source>
</evidence>
<name>A0A369VZM8_9SPHN</name>
<accession>A0A369VZM8</accession>
<dbReference type="InterPro" id="IPR025202">
    <property type="entry name" value="PLD-like_dom"/>
</dbReference>
<dbReference type="PANTHER" id="PTHR21248">
    <property type="entry name" value="CARDIOLIPIN SYNTHASE"/>
    <property type="match status" value="1"/>
</dbReference>
<dbReference type="Gene3D" id="3.30.870.10">
    <property type="entry name" value="Endonuclease Chain A"/>
    <property type="match status" value="2"/>
</dbReference>
<dbReference type="EMBL" id="QQNB01000001">
    <property type="protein sequence ID" value="RDE07249.1"/>
    <property type="molecule type" value="Genomic_DNA"/>
</dbReference>
<evidence type="ECO:0000313" key="8">
    <source>
        <dbReference type="Proteomes" id="UP000253918"/>
    </source>
</evidence>
<feature type="domain" description="PLD phosphodiesterase" evidence="6">
    <location>
        <begin position="114"/>
        <end position="145"/>
    </location>
</feature>
<reference evidence="7 8" key="1">
    <citation type="submission" date="2018-07" db="EMBL/GenBank/DDBJ databases">
        <title>a novel species of Sphingomonas isolated from the rhizosphere soil of Araceae plant.</title>
        <authorList>
            <person name="Zhiyong W."/>
            <person name="Qinglan Z."/>
            <person name="Zhiwei F."/>
            <person name="Ding X."/>
            <person name="Gejiao W."/>
            <person name="Shixue Z."/>
        </authorList>
    </citation>
    <scope>NUCLEOTIDE SEQUENCE [LARGE SCALE GENOMIC DNA]</scope>
    <source>
        <strain evidence="7 8">WZY 27</strain>
    </source>
</reference>
<dbReference type="OrthoDB" id="9814092at2"/>
<dbReference type="GO" id="GO:0005576">
    <property type="term" value="C:extracellular region"/>
    <property type="evidence" value="ECO:0007669"/>
    <property type="project" value="UniProtKB-SubCell"/>
</dbReference>
<evidence type="ECO:0000256" key="3">
    <source>
        <dbReference type="ARBA" id="ARBA00018392"/>
    </source>
</evidence>
<evidence type="ECO:0000256" key="1">
    <source>
        <dbReference type="ARBA" id="ARBA00003145"/>
    </source>
</evidence>
<dbReference type="PANTHER" id="PTHR21248:SF22">
    <property type="entry name" value="PHOSPHOLIPASE D"/>
    <property type="match status" value="1"/>
</dbReference>
<dbReference type="CDD" id="cd09110">
    <property type="entry name" value="PLDc_CLS_1"/>
    <property type="match status" value="1"/>
</dbReference>
<dbReference type="Pfam" id="PF13091">
    <property type="entry name" value="PLDc_2"/>
    <property type="match status" value="2"/>
</dbReference>
<protein>
    <recommendedName>
        <fullName evidence="3">Phospholipase D</fullName>
    </recommendedName>
    <alternativeName>
        <fullName evidence="5">Choline phosphatase</fullName>
    </alternativeName>
</protein>
<comment type="function">
    <text evidence="1">Could be a virulence factor.</text>
</comment>
<sequence length="395" mass="45117">MALPPPLPPQQPSFTVEGNRLTLIDHGPLRLRRLLELIAGARRSLRILYYIYLDDDAGRQVRQALLDASARGVEVSLIVDGLGSEPAARDGFFDPLRAAGCDVCRFEPRFGRRYLLRNHQKLALADGESESPRCIVGGFNIEDDYFGTAAEQAWRDLGLLVEGPAAGRLTGYYDALENWIKEPKAPLRRLTRILKQWSEPAGRARWVLGGPTRHLSPWARQMRQKMRRARRFDLIAGYFAPNPAMLRRLDRLGQRGQVRIVLPNKNDHEAAIWASRFTYAGLLRKGVRIFEYLPTKLHTKLFVVDDVAFVGSANFDIRSMFLNMEIMLRIDDKAFADHVRAYVDGEIAQSVEITPELYKTHMTAWRRVKQAAAFFVITVLDYNVTRRLNFGRRDL</sequence>
<evidence type="ECO:0000256" key="2">
    <source>
        <dbReference type="ARBA" id="ARBA00004613"/>
    </source>
</evidence>
<dbReference type="GO" id="GO:0032049">
    <property type="term" value="P:cardiolipin biosynthetic process"/>
    <property type="evidence" value="ECO:0007669"/>
    <property type="project" value="UniProtKB-ARBA"/>
</dbReference>
<dbReference type="PROSITE" id="PS50035">
    <property type="entry name" value="PLD"/>
    <property type="match status" value="2"/>
</dbReference>
<dbReference type="RefSeq" id="WP_114686829.1">
    <property type="nucleotide sequence ID" value="NZ_QQNB01000001.1"/>
</dbReference>
<comment type="caution">
    <text evidence="7">The sequence shown here is derived from an EMBL/GenBank/DDBJ whole genome shotgun (WGS) entry which is preliminary data.</text>
</comment>
<feature type="domain" description="PLD phosphodiesterase" evidence="6">
    <location>
        <begin position="293"/>
        <end position="319"/>
    </location>
</feature>
<dbReference type="Proteomes" id="UP000253918">
    <property type="component" value="Unassembled WGS sequence"/>
</dbReference>
<keyword evidence="4" id="KW-0964">Secreted</keyword>
<evidence type="ECO:0000256" key="4">
    <source>
        <dbReference type="ARBA" id="ARBA00022525"/>
    </source>
</evidence>
<dbReference type="GO" id="GO:0030572">
    <property type="term" value="F:phosphatidyltransferase activity"/>
    <property type="evidence" value="ECO:0007669"/>
    <property type="project" value="UniProtKB-ARBA"/>
</dbReference>
<dbReference type="AlphaFoldDB" id="A0A369VZM8"/>
<gene>
    <name evidence="7" type="ORF">DVW87_06360</name>
</gene>
<organism evidence="7 8">
    <name type="scientific">Sphingomonas aracearum</name>
    <dbReference type="NCBI Taxonomy" id="2283317"/>
    <lineage>
        <taxon>Bacteria</taxon>
        <taxon>Pseudomonadati</taxon>
        <taxon>Pseudomonadota</taxon>
        <taxon>Alphaproteobacteria</taxon>
        <taxon>Sphingomonadales</taxon>
        <taxon>Sphingomonadaceae</taxon>
        <taxon>Sphingomonas</taxon>
    </lineage>
</organism>
<dbReference type="InterPro" id="IPR001736">
    <property type="entry name" value="PLipase_D/transphosphatidylase"/>
</dbReference>
<comment type="subcellular location">
    <subcellularLocation>
        <location evidence="2">Secreted</location>
    </subcellularLocation>
</comment>
<dbReference type="SMART" id="SM00155">
    <property type="entry name" value="PLDc"/>
    <property type="match status" value="2"/>
</dbReference>
<evidence type="ECO:0000259" key="6">
    <source>
        <dbReference type="PROSITE" id="PS50035"/>
    </source>
</evidence>
<keyword evidence="8" id="KW-1185">Reference proteome</keyword>
<dbReference type="SUPFAM" id="SSF56024">
    <property type="entry name" value="Phospholipase D/nuclease"/>
    <property type="match status" value="2"/>
</dbReference>
<proteinExistence type="predicted"/>
<evidence type="ECO:0000256" key="5">
    <source>
        <dbReference type="ARBA" id="ARBA00029594"/>
    </source>
</evidence>